<gene>
    <name evidence="2" type="ORF">ACFP3U_01740</name>
</gene>
<name>A0ABW0WYE8_9ACTN</name>
<evidence type="ECO:0000313" key="2">
    <source>
        <dbReference type="EMBL" id="MFC5661699.1"/>
    </source>
</evidence>
<feature type="domain" description="DUF397" evidence="1">
    <location>
        <begin position="5"/>
        <end position="56"/>
    </location>
</feature>
<dbReference type="Pfam" id="PF04149">
    <property type="entry name" value="DUF397"/>
    <property type="match status" value="1"/>
</dbReference>
<dbReference type="EMBL" id="JBHSOF010000001">
    <property type="protein sequence ID" value="MFC5661699.1"/>
    <property type="molecule type" value="Genomic_DNA"/>
</dbReference>
<dbReference type="RefSeq" id="WP_380223261.1">
    <property type="nucleotide sequence ID" value="NZ_JBHSOF010000001.1"/>
</dbReference>
<keyword evidence="3" id="KW-1185">Reference proteome</keyword>
<organism evidence="2 3">
    <name type="scientific">Kitasatospora misakiensis</name>
    <dbReference type="NCBI Taxonomy" id="67330"/>
    <lineage>
        <taxon>Bacteria</taxon>
        <taxon>Bacillati</taxon>
        <taxon>Actinomycetota</taxon>
        <taxon>Actinomycetes</taxon>
        <taxon>Kitasatosporales</taxon>
        <taxon>Streptomycetaceae</taxon>
        <taxon>Kitasatospora</taxon>
    </lineage>
</organism>
<comment type="caution">
    <text evidence="2">The sequence shown here is derived from an EMBL/GenBank/DDBJ whole genome shotgun (WGS) entry which is preliminary data.</text>
</comment>
<dbReference type="InterPro" id="IPR007278">
    <property type="entry name" value="DUF397"/>
</dbReference>
<accession>A0ABW0WYE8</accession>
<sequence length="65" mass="7287">MSAFKWQKSSYSSESLNCIYLAVAPDRSVKLRESDDPEIIVTTTPGKLRALLRGIKDGEFDHLTT</sequence>
<proteinExistence type="predicted"/>
<evidence type="ECO:0000313" key="3">
    <source>
        <dbReference type="Proteomes" id="UP001595975"/>
    </source>
</evidence>
<dbReference type="Proteomes" id="UP001595975">
    <property type="component" value="Unassembled WGS sequence"/>
</dbReference>
<reference evidence="3" key="1">
    <citation type="journal article" date="2019" name="Int. J. Syst. Evol. Microbiol.">
        <title>The Global Catalogue of Microorganisms (GCM) 10K type strain sequencing project: providing services to taxonomists for standard genome sequencing and annotation.</title>
        <authorList>
            <consortium name="The Broad Institute Genomics Platform"/>
            <consortium name="The Broad Institute Genome Sequencing Center for Infectious Disease"/>
            <person name="Wu L."/>
            <person name="Ma J."/>
        </authorList>
    </citation>
    <scope>NUCLEOTIDE SEQUENCE [LARGE SCALE GENOMIC DNA]</scope>
    <source>
        <strain evidence="3">CGMCC 4.1437</strain>
    </source>
</reference>
<evidence type="ECO:0000259" key="1">
    <source>
        <dbReference type="Pfam" id="PF04149"/>
    </source>
</evidence>
<protein>
    <submittedName>
        <fullName evidence="2">DUF397 domain-containing protein</fullName>
    </submittedName>
</protein>